<evidence type="ECO:0000313" key="2">
    <source>
        <dbReference type="EMBL" id="ARP85945.1"/>
    </source>
</evidence>
<dbReference type="EMBL" id="CP021109">
    <property type="protein sequence ID" value="ARP85945.1"/>
    <property type="molecule type" value="Genomic_DNA"/>
</dbReference>
<accession>A0A1W6YXW5</accession>
<dbReference type="Proteomes" id="UP000194139">
    <property type="component" value="Chromosome"/>
</dbReference>
<protein>
    <submittedName>
        <fullName evidence="2">Uncharacterized protein</fullName>
    </submittedName>
</protein>
<proteinExistence type="predicted"/>
<sequence length="118" mass="12758">MRIGTGRAETPTIPFPQAEHFADTATSKRRQTRAVFYYGATGAPETSRAGQPQDSNAPAISMEKAMAALSKLGALSQQARKAADAWQASRRPEDRARLEALLERDVAALRNVASRMSA</sequence>
<reference evidence="2 3" key="1">
    <citation type="submission" date="2017-05" db="EMBL/GenBank/DDBJ databases">
        <title>Complete and WGS of Bordetella genogroups.</title>
        <authorList>
            <person name="Spilker T."/>
            <person name="LiPuma J."/>
        </authorList>
    </citation>
    <scope>NUCLEOTIDE SEQUENCE [LARGE SCALE GENOMIC DNA]</scope>
    <source>
        <strain evidence="2 3">AU17164</strain>
    </source>
</reference>
<organism evidence="2 3">
    <name type="scientific">Bordetella genomosp. 9</name>
    <dbReference type="NCBI Taxonomy" id="1416803"/>
    <lineage>
        <taxon>Bacteria</taxon>
        <taxon>Pseudomonadati</taxon>
        <taxon>Pseudomonadota</taxon>
        <taxon>Betaproteobacteria</taxon>
        <taxon>Burkholderiales</taxon>
        <taxon>Alcaligenaceae</taxon>
        <taxon>Bordetella</taxon>
    </lineage>
</organism>
<dbReference type="AlphaFoldDB" id="A0A1W6YXW5"/>
<name>A0A1W6YXW5_9BORD</name>
<evidence type="ECO:0000256" key="1">
    <source>
        <dbReference type="SAM" id="MobiDB-lite"/>
    </source>
</evidence>
<keyword evidence="3" id="KW-1185">Reference proteome</keyword>
<dbReference type="RefSeq" id="WP_086056733.1">
    <property type="nucleotide sequence ID" value="NZ_CP021109.1"/>
</dbReference>
<feature type="region of interest" description="Disordered" evidence="1">
    <location>
        <begin position="1"/>
        <end position="27"/>
    </location>
</feature>
<gene>
    <name evidence="2" type="ORF">CAL13_06820</name>
</gene>
<evidence type="ECO:0000313" key="3">
    <source>
        <dbReference type="Proteomes" id="UP000194139"/>
    </source>
</evidence>